<keyword evidence="3" id="KW-1185">Reference proteome</keyword>
<feature type="region of interest" description="Disordered" evidence="1">
    <location>
        <begin position="67"/>
        <end position="115"/>
    </location>
</feature>
<reference evidence="2 3" key="1">
    <citation type="submission" date="2024-04" db="EMBL/GenBank/DDBJ databases">
        <authorList>
            <person name="Fracassetti M."/>
        </authorList>
    </citation>
    <scope>NUCLEOTIDE SEQUENCE [LARGE SCALE GENOMIC DNA]</scope>
</reference>
<evidence type="ECO:0000313" key="3">
    <source>
        <dbReference type="Proteomes" id="UP001497516"/>
    </source>
</evidence>
<feature type="compositionally biased region" description="Polar residues" evidence="1">
    <location>
        <begin position="68"/>
        <end position="78"/>
    </location>
</feature>
<sequence length="115" mass="12313">MTRSNPVPLLPLDEDINQNLRLLAQERELAEARIRSERRGQQLGPGVSGEEVEEVEVEPVVVVEMAGNQRQDASQARQLNDAAGKEEAPRTMGVLYGPKAGGHSIADPTSSGGGK</sequence>
<organism evidence="2 3">
    <name type="scientific">Linum trigynum</name>
    <dbReference type="NCBI Taxonomy" id="586398"/>
    <lineage>
        <taxon>Eukaryota</taxon>
        <taxon>Viridiplantae</taxon>
        <taxon>Streptophyta</taxon>
        <taxon>Embryophyta</taxon>
        <taxon>Tracheophyta</taxon>
        <taxon>Spermatophyta</taxon>
        <taxon>Magnoliopsida</taxon>
        <taxon>eudicotyledons</taxon>
        <taxon>Gunneridae</taxon>
        <taxon>Pentapetalae</taxon>
        <taxon>rosids</taxon>
        <taxon>fabids</taxon>
        <taxon>Malpighiales</taxon>
        <taxon>Linaceae</taxon>
        <taxon>Linum</taxon>
    </lineage>
</organism>
<gene>
    <name evidence="2" type="ORF">LTRI10_LOCUS21159</name>
</gene>
<protein>
    <submittedName>
        <fullName evidence="2">Uncharacterized protein</fullName>
    </submittedName>
</protein>
<proteinExistence type="predicted"/>
<dbReference type="EMBL" id="OZ034816">
    <property type="protein sequence ID" value="CAL1379655.1"/>
    <property type="molecule type" value="Genomic_DNA"/>
</dbReference>
<accession>A0AAV2E279</accession>
<evidence type="ECO:0000313" key="2">
    <source>
        <dbReference type="EMBL" id="CAL1379655.1"/>
    </source>
</evidence>
<name>A0AAV2E279_9ROSI</name>
<dbReference type="AlphaFoldDB" id="A0AAV2E279"/>
<evidence type="ECO:0000256" key="1">
    <source>
        <dbReference type="SAM" id="MobiDB-lite"/>
    </source>
</evidence>
<dbReference type="Proteomes" id="UP001497516">
    <property type="component" value="Chromosome 3"/>
</dbReference>